<dbReference type="PROSITE" id="PS50157">
    <property type="entry name" value="ZINC_FINGER_C2H2_2"/>
    <property type="match status" value="2"/>
</dbReference>
<keyword evidence="3" id="KW-0472">Membrane</keyword>
<comment type="caution">
    <text evidence="5">The sequence shown here is derived from an EMBL/GenBank/DDBJ whole genome shotgun (WGS) entry which is preliminary data.</text>
</comment>
<name>A0A2A2J6P0_9BILA</name>
<keyword evidence="3" id="KW-0812">Transmembrane</keyword>
<evidence type="ECO:0000259" key="4">
    <source>
        <dbReference type="PROSITE" id="PS50157"/>
    </source>
</evidence>
<dbReference type="InterPro" id="IPR036236">
    <property type="entry name" value="Znf_C2H2_sf"/>
</dbReference>
<dbReference type="PROSITE" id="PS00028">
    <property type="entry name" value="ZINC_FINGER_C2H2_1"/>
    <property type="match status" value="1"/>
</dbReference>
<keyword evidence="1" id="KW-0479">Metal-binding</keyword>
<protein>
    <recommendedName>
        <fullName evidence="4">C2H2-type domain-containing protein</fullName>
    </recommendedName>
</protein>
<feature type="compositionally biased region" description="Basic and acidic residues" evidence="2">
    <location>
        <begin position="22"/>
        <end position="50"/>
    </location>
</feature>
<evidence type="ECO:0000313" key="5">
    <source>
        <dbReference type="EMBL" id="PAV57488.1"/>
    </source>
</evidence>
<feature type="domain" description="C2H2-type" evidence="4">
    <location>
        <begin position="82"/>
        <end position="110"/>
    </location>
</feature>
<feature type="compositionally biased region" description="Polar residues" evidence="2">
    <location>
        <begin position="63"/>
        <end position="75"/>
    </location>
</feature>
<gene>
    <name evidence="5" type="ORF">WR25_23615</name>
</gene>
<dbReference type="SUPFAM" id="SSF57667">
    <property type="entry name" value="beta-beta-alpha zinc fingers"/>
    <property type="match status" value="1"/>
</dbReference>
<evidence type="ECO:0000256" key="1">
    <source>
        <dbReference type="PROSITE-ProRule" id="PRU00042"/>
    </source>
</evidence>
<dbReference type="Proteomes" id="UP000218231">
    <property type="component" value="Unassembled WGS sequence"/>
</dbReference>
<dbReference type="InterPro" id="IPR013087">
    <property type="entry name" value="Znf_C2H2_type"/>
</dbReference>
<evidence type="ECO:0000256" key="2">
    <source>
        <dbReference type="SAM" id="MobiDB-lite"/>
    </source>
</evidence>
<dbReference type="SMART" id="SM00355">
    <property type="entry name" value="ZnF_C2H2"/>
    <property type="match status" value="2"/>
</dbReference>
<dbReference type="AlphaFoldDB" id="A0A2A2J6P0"/>
<keyword evidence="1" id="KW-0862">Zinc</keyword>
<dbReference type="PANTHER" id="PTHR15021">
    <property type="entry name" value="DISCONNECTED-RELATED"/>
    <property type="match status" value="1"/>
</dbReference>
<dbReference type="GO" id="GO:0008270">
    <property type="term" value="F:zinc ion binding"/>
    <property type="evidence" value="ECO:0007669"/>
    <property type="project" value="UniProtKB-KW"/>
</dbReference>
<feature type="region of interest" description="Disordered" evidence="2">
    <location>
        <begin position="159"/>
        <end position="196"/>
    </location>
</feature>
<evidence type="ECO:0000256" key="3">
    <source>
        <dbReference type="SAM" id="Phobius"/>
    </source>
</evidence>
<accession>A0A2A2J6P0</accession>
<dbReference type="GO" id="GO:0005634">
    <property type="term" value="C:nucleus"/>
    <property type="evidence" value="ECO:0007669"/>
    <property type="project" value="TreeGrafter"/>
</dbReference>
<proteinExistence type="predicted"/>
<dbReference type="GO" id="GO:0006355">
    <property type="term" value="P:regulation of DNA-templated transcription"/>
    <property type="evidence" value="ECO:0007669"/>
    <property type="project" value="TreeGrafter"/>
</dbReference>
<dbReference type="InterPro" id="IPR040436">
    <property type="entry name" value="Disconnected-like"/>
</dbReference>
<keyword evidence="6" id="KW-1185">Reference proteome</keyword>
<dbReference type="STRING" id="2018661.A0A2A2J6P0"/>
<dbReference type="OrthoDB" id="10070972at2759"/>
<feature type="region of interest" description="Disordered" evidence="2">
    <location>
        <begin position="120"/>
        <end position="143"/>
    </location>
</feature>
<feature type="compositionally biased region" description="Low complexity" evidence="2">
    <location>
        <begin position="159"/>
        <end position="180"/>
    </location>
</feature>
<evidence type="ECO:0000313" key="6">
    <source>
        <dbReference type="Proteomes" id="UP000218231"/>
    </source>
</evidence>
<keyword evidence="3" id="KW-1133">Transmembrane helix</keyword>
<keyword evidence="1" id="KW-0863">Zinc-finger</keyword>
<dbReference type="EMBL" id="LIAE01010635">
    <property type="protein sequence ID" value="PAV57488.1"/>
    <property type="molecule type" value="Genomic_DNA"/>
</dbReference>
<feature type="transmembrane region" description="Helical" evidence="3">
    <location>
        <begin position="278"/>
        <end position="304"/>
    </location>
</feature>
<feature type="domain" description="C2H2-type" evidence="4">
    <location>
        <begin position="110"/>
        <end position="144"/>
    </location>
</feature>
<reference evidence="5 6" key="1">
    <citation type="journal article" date="2017" name="Curr. Biol.">
        <title>Genome architecture and evolution of a unichromosomal asexual nematode.</title>
        <authorList>
            <person name="Fradin H."/>
            <person name="Zegar C."/>
            <person name="Gutwein M."/>
            <person name="Lucas J."/>
            <person name="Kovtun M."/>
            <person name="Corcoran D."/>
            <person name="Baugh L.R."/>
            <person name="Kiontke K."/>
            <person name="Gunsalus K."/>
            <person name="Fitch D.H."/>
            <person name="Piano F."/>
        </authorList>
    </citation>
    <scope>NUCLEOTIDE SEQUENCE [LARGE SCALE GENOMIC DNA]</scope>
    <source>
        <strain evidence="5">PF1309</strain>
    </source>
</reference>
<sequence length="406" mass="45245">MASEDVTATTASTGTSSDDAIDVEHDANEREGEEKEETQRDEEANAKDAENDATSPLERTLRPPSNTSSNDTNFASKVKKRVRCETCEKTFCDKGALKIHTSAVHLKEMHMCTIPGCGKEFSSRRSRNRHSANTNPKLHVPENYRDQITSALSGTASATIPSPLLSSSSSTEMSSSGSSELRNDADGVQKTTPSITPSPAAALALALLSRKRKSDDNNERRPLDLSWKPPTKLQFPLINADLQLMLLQQIVQQTQIRISASCFKILTEIWRTDAFSYMWLYLTIVILFTYTLLLIAFFMGWCTLIPNRCHSRKDLPFSTVKSPRRNTKFAEIDSISSSASLDMYKLLPAVKNSKKSSKESEIKWGKKNSIASSNSSGYTPRNDYLHPKYSLPPIDLGLEERKVPLW</sequence>
<dbReference type="PANTHER" id="PTHR15021:SF0">
    <property type="entry name" value="DISCO-RELATED, ISOFORM A-RELATED"/>
    <property type="match status" value="1"/>
</dbReference>
<organism evidence="5 6">
    <name type="scientific">Diploscapter pachys</name>
    <dbReference type="NCBI Taxonomy" id="2018661"/>
    <lineage>
        <taxon>Eukaryota</taxon>
        <taxon>Metazoa</taxon>
        <taxon>Ecdysozoa</taxon>
        <taxon>Nematoda</taxon>
        <taxon>Chromadorea</taxon>
        <taxon>Rhabditida</taxon>
        <taxon>Rhabditina</taxon>
        <taxon>Rhabditomorpha</taxon>
        <taxon>Rhabditoidea</taxon>
        <taxon>Rhabditidae</taxon>
        <taxon>Diploscapter</taxon>
    </lineage>
</organism>
<feature type="compositionally biased region" description="Low complexity" evidence="2">
    <location>
        <begin position="1"/>
        <end position="18"/>
    </location>
</feature>
<dbReference type="Gene3D" id="3.30.160.60">
    <property type="entry name" value="Classic Zinc Finger"/>
    <property type="match status" value="1"/>
</dbReference>
<dbReference type="Pfam" id="PF00096">
    <property type="entry name" value="zf-C2H2"/>
    <property type="match status" value="1"/>
</dbReference>
<feature type="region of interest" description="Disordered" evidence="2">
    <location>
        <begin position="1"/>
        <end position="75"/>
    </location>
</feature>